<gene>
    <name evidence="6" type="ORF">DT076_06735</name>
</gene>
<dbReference type="SUPFAM" id="SSF53850">
    <property type="entry name" value="Periplasmic binding protein-like II"/>
    <property type="match status" value="1"/>
</dbReference>
<evidence type="ECO:0000256" key="1">
    <source>
        <dbReference type="ARBA" id="ARBA00009437"/>
    </source>
</evidence>
<evidence type="ECO:0000256" key="4">
    <source>
        <dbReference type="ARBA" id="ARBA00023163"/>
    </source>
</evidence>
<reference evidence="6 7" key="1">
    <citation type="submission" date="2018-07" db="EMBL/GenBank/DDBJ databases">
        <title>Desertimonas flava gen. nov. sp. nov.</title>
        <authorList>
            <person name="Liu S."/>
        </authorList>
    </citation>
    <scope>NUCLEOTIDE SEQUENCE [LARGE SCALE GENOMIC DNA]</scope>
    <source>
        <strain evidence="6 7">16Sb5-5</strain>
    </source>
</reference>
<proteinExistence type="inferred from homology"/>
<dbReference type="FunFam" id="1.10.10.10:FF:000001">
    <property type="entry name" value="LysR family transcriptional regulator"/>
    <property type="match status" value="1"/>
</dbReference>
<accession>A0A367YWR9</accession>
<dbReference type="Gene3D" id="1.10.10.10">
    <property type="entry name" value="Winged helix-like DNA-binding domain superfamily/Winged helix DNA-binding domain"/>
    <property type="match status" value="1"/>
</dbReference>
<evidence type="ECO:0000256" key="2">
    <source>
        <dbReference type="ARBA" id="ARBA00023015"/>
    </source>
</evidence>
<evidence type="ECO:0000259" key="5">
    <source>
        <dbReference type="PROSITE" id="PS50931"/>
    </source>
</evidence>
<evidence type="ECO:0000313" key="6">
    <source>
        <dbReference type="EMBL" id="RCK70343.1"/>
    </source>
</evidence>
<dbReference type="EMBL" id="QOUI01000003">
    <property type="protein sequence ID" value="RCK70343.1"/>
    <property type="molecule type" value="Genomic_DNA"/>
</dbReference>
<dbReference type="GO" id="GO:0032993">
    <property type="term" value="C:protein-DNA complex"/>
    <property type="evidence" value="ECO:0007669"/>
    <property type="project" value="TreeGrafter"/>
</dbReference>
<organism evidence="6 7">
    <name type="scientific">Desertihabitans brevis</name>
    <dbReference type="NCBI Taxonomy" id="2268447"/>
    <lineage>
        <taxon>Bacteria</taxon>
        <taxon>Bacillati</taxon>
        <taxon>Actinomycetota</taxon>
        <taxon>Actinomycetes</taxon>
        <taxon>Propionibacteriales</taxon>
        <taxon>Propionibacteriaceae</taxon>
        <taxon>Desertihabitans</taxon>
    </lineage>
</organism>
<dbReference type="InterPro" id="IPR036390">
    <property type="entry name" value="WH_DNA-bd_sf"/>
</dbReference>
<dbReference type="InterPro" id="IPR005119">
    <property type="entry name" value="LysR_subst-bd"/>
</dbReference>
<evidence type="ECO:0000313" key="7">
    <source>
        <dbReference type="Proteomes" id="UP000252770"/>
    </source>
</evidence>
<dbReference type="RefSeq" id="WP_114125885.1">
    <property type="nucleotide sequence ID" value="NZ_QOUI01000003.1"/>
</dbReference>
<comment type="similarity">
    <text evidence="1">Belongs to the LysR transcriptional regulatory family.</text>
</comment>
<dbReference type="Proteomes" id="UP000252770">
    <property type="component" value="Unassembled WGS sequence"/>
</dbReference>
<feature type="domain" description="HTH lysR-type" evidence="5">
    <location>
        <begin position="1"/>
        <end position="58"/>
    </location>
</feature>
<keyword evidence="2" id="KW-0805">Transcription regulation</keyword>
<keyword evidence="4" id="KW-0804">Transcription</keyword>
<dbReference type="SUPFAM" id="SSF46785">
    <property type="entry name" value="Winged helix' DNA-binding domain"/>
    <property type="match status" value="1"/>
</dbReference>
<dbReference type="Pfam" id="PF03466">
    <property type="entry name" value="LysR_substrate"/>
    <property type="match status" value="1"/>
</dbReference>
<dbReference type="InterPro" id="IPR036388">
    <property type="entry name" value="WH-like_DNA-bd_sf"/>
</dbReference>
<dbReference type="CDD" id="cd05466">
    <property type="entry name" value="PBP2_LTTR_substrate"/>
    <property type="match status" value="1"/>
</dbReference>
<name>A0A367YWR9_9ACTN</name>
<keyword evidence="3" id="KW-0238">DNA-binding</keyword>
<dbReference type="Gene3D" id="3.40.190.290">
    <property type="match status" value="1"/>
</dbReference>
<dbReference type="PRINTS" id="PR00039">
    <property type="entry name" value="HTHLYSR"/>
</dbReference>
<dbReference type="PANTHER" id="PTHR30346">
    <property type="entry name" value="TRANSCRIPTIONAL DUAL REGULATOR HCAR-RELATED"/>
    <property type="match status" value="1"/>
</dbReference>
<protein>
    <submittedName>
        <fullName evidence="6">LysR family transcriptional regulator</fullName>
    </submittedName>
</protein>
<sequence length="301" mass="32710">MELRHLEVFRVLAEERHFGRAAQRLYLGQSSVSQQLQRLEADVGAQLVHRTSRRVELTAAGEVFLEEVEQVLGRLEQAVQLARQAASGRRGTVRIGTNYPAGRLLLLPLLERLRDRLPDLSTLLREMGTDDQLRALERGDLDLGLGYGPVDSSRVDSVHLRDVPVVGTVRHGHPLADRDLVGYPELGRHRYLTGVRGSGSHIDQVVLRTAAAAGVRLVPSDASTDLASYLLELEITDAIGFCSVPRGEQNRASGMAVLRLGPPEPTLQLHALVARPAPPPVRLVLDQLVALAGHPGGVDAA</sequence>
<dbReference type="InterPro" id="IPR000847">
    <property type="entry name" value="LysR_HTH_N"/>
</dbReference>
<evidence type="ECO:0000256" key="3">
    <source>
        <dbReference type="ARBA" id="ARBA00023125"/>
    </source>
</evidence>
<dbReference type="GO" id="GO:0003700">
    <property type="term" value="F:DNA-binding transcription factor activity"/>
    <property type="evidence" value="ECO:0007669"/>
    <property type="project" value="InterPro"/>
</dbReference>
<dbReference type="PROSITE" id="PS50931">
    <property type="entry name" value="HTH_LYSR"/>
    <property type="match status" value="1"/>
</dbReference>
<dbReference type="PANTHER" id="PTHR30346:SF0">
    <property type="entry name" value="HCA OPERON TRANSCRIPTIONAL ACTIVATOR HCAR"/>
    <property type="match status" value="1"/>
</dbReference>
<dbReference type="AlphaFoldDB" id="A0A367YWR9"/>
<comment type="caution">
    <text evidence="6">The sequence shown here is derived from an EMBL/GenBank/DDBJ whole genome shotgun (WGS) entry which is preliminary data.</text>
</comment>
<dbReference type="GO" id="GO:0003677">
    <property type="term" value="F:DNA binding"/>
    <property type="evidence" value="ECO:0007669"/>
    <property type="project" value="UniProtKB-KW"/>
</dbReference>
<keyword evidence="7" id="KW-1185">Reference proteome</keyword>
<dbReference type="Pfam" id="PF00126">
    <property type="entry name" value="HTH_1"/>
    <property type="match status" value="1"/>
</dbReference>